<gene>
    <name evidence="2" type="ORF">APG10_01381</name>
    <name evidence="3" type="ORF">APG12_01543</name>
</gene>
<keyword evidence="1" id="KW-0812">Transmembrane</keyword>
<evidence type="ECO:0000313" key="2">
    <source>
        <dbReference type="EMBL" id="KYC44841.1"/>
    </source>
</evidence>
<evidence type="ECO:0000313" key="5">
    <source>
        <dbReference type="Proteomes" id="UP000092403"/>
    </source>
</evidence>
<dbReference type="Pfam" id="PF10011">
    <property type="entry name" value="DUF2254"/>
    <property type="match status" value="1"/>
</dbReference>
<dbReference type="InterPro" id="IPR018723">
    <property type="entry name" value="DUF2254_membrane"/>
</dbReference>
<keyword evidence="1" id="KW-1133">Transmembrane helix</keyword>
<feature type="transmembrane region" description="Helical" evidence="1">
    <location>
        <begin position="12"/>
        <end position="32"/>
    </location>
</feature>
<evidence type="ECO:0000256" key="1">
    <source>
        <dbReference type="SAM" id="Phobius"/>
    </source>
</evidence>
<protein>
    <recommendedName>
        <fullName evidence="6">DUF2254 domain-containing protein</fullName>
    </recommendedName>
</protein>
<reference evidence="4 5" key="1">
    <citation type="journal article" date="2016" name="ISME J.">
        <title>Chasing the elusive Euryarchaeota class WSA2: genomes reveal a uniquely fastidious methyl-reducing methanogen.</title>
        <authorList>
            <person name="Nobu M.K."/>
            <person name="Narihiro T."/>
            <person name="Kuroda K."/>
            <person name="Mei R."/>
            <person name="Liu W.T."/>
        </authorList>
    </citation>
    <scope>NUCLEOTIDE SEQUENCE [LARGE SCALE GENOMIC DNA]</scope>
    <source>
        <strain evidence="2">B03fssc0709_Meth_Bin005</strain>
        <strain evidence="3">BMIXfssc0709_Meth_Bin006</strain>
    </source>
</reference>
<evidence type="ECO:0000313" key="4">
    <source>
        <dbReference type="Proteomes" id="UP000092401"/>
    </source>
</evidence>
<dbReference type="AlphaFoldDB" id="A0A150IIM0"/>
<organism evidence="2 4">
    <name type="scientific">Candidatus Methanofastidiosum methylothiophilum</name>
    <dbReference type="NCBI Taxonomy" id="1705564"/>
    <lineage>
        <taxon>Archaea</taxon>
        <taxon>Methanobacteriati</taxon>
        <taxon>Methanobacteriota</taxon>
        <taxon>Stenosarchaea group</taxon>
        <taxon>Candidatus Methanofastidiosia</taxon>
        <taxon>Candidatus Methanofastidiosales</taxon>
        <taxon>Candidatus Methanofastidiosaceae</taxon>
        <taxon>Candidatus Methanofastidiosum</taxon>
    </lineage>
</organism>
<proteinExistence type="predicted"/>
<dbReference type="EMBL" id="LNGE01000040">
    <property type="protein sequence ID" value="KYC44841.1"/>
    <property type="molecule type" value="Genomic_DNA"/>
</dbReference>
<feature type="transmembrane region" description="Helical" evidence="1">
    <location>
        <begin position="123"/>
        <end position="144"/>
    </location>
</feature>
<evidence type="ECO:0008006" key="6">
    <source>
        <dbReference type="Google" id="ProtNLM"/>
    </source>
</evidence>
<accession>A0A150IIM0</accession>
<evidence type="ECO:0000313" key="3">
    <source>
        <dbReference type="EMBL" id="KYC49347.1"/>
    </source>
</evidence>
<dbReference type="Proteomes" id="UP000092403">
    <property type="component" value="Unassembled WGS sequence"/>
</dbReference>
<dbReference type="EMBL" id="LNJC01000038">
    <property type="protein sequence ID" value="KYC49347.1"/>
    <property type="molecule type" value="Genomic_DNA"/>
</dbReference>
<accession>A0A150IWJ5</accession>
<comment type="caution">
    <text evidence="2">The sequence shown here is derived from an EMBL/GenBank/DDBJ whole genome shotgun (WGS) entry which is preliminary data.</text>
</comment>
<dbReference type="Proteomes" id="UP000092401">
    <property type="component" value="Unassembled WGS sequence"/>
</dbReference>
<name>A0A150IIM0_9EURY</name>
<keyword evidence="1" id="KW-0472">Membrane</keyword>
<feature type="transmembrane region" description="Helical" evidence="1">
    <location>
        <begin position="91"/>
        <end position="111"/>
    </location>
</feature>
<sequence>MVLKIKLSNGFKIYIVLLVVSFSLFIMFYPYFPVWLKQTNINNTLYLLSSFIQGEAAVLAIVVTLSIVAIQLTASSYSTRAISLLKDSASLWILVLTFIIAIFYSSWVLKFTVSVNNISMNEFQIWIAFLLMIYAFLSLFPYLLEILNFTDPKTIIQLLASKITNDNLISTTKSESYDHPNYRPSGDPFIH</sequence>
<feature type="transmembrane region" description="Helical" evidence="1">
    <location>
        <begin position="44"/>
        <end position="70"/>
    </location>
</feature>